<dbReference type="Pfam" id="PF14363">
    <property type="entry name" value="AAA_assoc"/>
    <property type="match status" value="1"/>
</dbReference>
<dbReference type="AlphaFoldDB" id="A0AA38VWJ8"/>
<comment type="catalytic activity">
    <reaction evidence="5">
        <text>ATP + H2O = ADP + phosphate + H(+)</text>
        <dbReference type="Rhea" id="RHEA:13065"/>
        <dbReference type="ChEBI" id="CHEBI:15377"/>
        <dbReference type="ChEBI" id="CHEBI:15378"/>
        <dbReference type="ChEBI" id="CHEBI:30616"/>
        <dbReference type="ChEBI" id="CHEBI:43474"/>
        <dbReference type="ChEBI" id="CHEBI:456216"/>
    </reaction>
</comment>
<evidence type="ECO:0000256" key="4">
    <source>
        <dbReference type="ARBA" id="ARBA00022842"/>
    </source>
</evidence>
<evidence type="ECO:0000256" key="1">
    <source>
        <dbReference type="ARBA" id="ARBA00001946"/>
    </source>
</evidence>
<keyword evidence="4" id="KW-0460">Magnesium</keyword>
<dbReference type="InterPro" id="IPR025753">
    <property type="entry name" value="AAA_N_dom"/>
</dbReference>
<evidence type="ECO:0000313" key="9">
    <source>
        <dbReference type="Proteomes" id="UP001172457"/>
    </source>
</evidence>
<dbReference type="InterPro" id="IPR003960">
    <property type="entry name" value="ATPase_AAA_CS"/>
</dbReference>
<name>A0AA38VWJ8_9ASTR</name>
<evidence type="ECO:0000259" key="7">
    <source>
        <dbReference type="SMART" id="SM00382"/>
    </source>
</evidence>
<dbReference type="Pfam" id="PF25568">
    <property type="entry name" value="AAA_lid_At3g28540"/>
    <property type="match status" value="1"/>
</dbReference>
<dbReference type="InterPro" id="IPR027417">
    <property type="entry name" value="P-loop_NTPase"/>
</dbReference>
<dbReference type="Proteomes" id="UP001172457">
    <property type="component" value="Chromosome 7"/>
</dbReference>
<dbReference type="PANTHER" id="PTHR23070">
    <property type="entry name" value="BCS1 AAA-TYPE ATPASE"/>
    <property type="match status" value="1"/>
</dbReference>
<feature type="domain" description="AAA+ ATPase" evidence="7">
    <location>
        <begin position="221"/>
        <end position="354"/>
    </location>
</feature>
<dbReference type="GO" id="GO:0005524">
    <property type="term" value="F:ATP binding"/>
    <property type="evidence" value="ECO:0007669"/>
    <property type="project" value="UniProtKB-KW"/>
</dbReference>
<dbReference type="PROSITE" id="PS00674">
    <property type="entry name" value="AAA"/>
    <property type="match status" value="1"/>
</dbReference>
<dbReference type="InterPro" id="IPR058017">
    <property type="entry name" value="At3g28540-like_C"/>
</dbReference>
<dbReference type="SMART" id="SM00382">
    <property type="entry name" value="AAA"/>
    <property type="match status" value="1"/>
</dbReference>
<comment type="similarity">
    <text evidence="2">Belongs to the AAA ATPase family. BCS1 subfamily.</text>
</comment>
<dbReference type="CDD" id="cd19510">
    <property type="entry name" value="RecA-like_BCS1"/>
    <property type="match status" value="1"/>
</dbReference>
<dbReference type="GO" id="GO:0016887">
    <property type="term" value="F:ATP hydrolysis activity"/>
    <property type="evidence" value="ECO:0007669"/>
    <property type="project" value="InterPro"/>
</dbReference>
<accession>A0AA38VWJ8</accession>
<dbReference type="InterPro" id="IPR003959">
    <property type="entry name" value="ATPase_AAA_core"/>
</dbReference>
<organism evidence="8 9">
    <name type="scientific">Centaurea solstitialis</name>
    <name type="common">yellow star-thistle</name>
    <dbReference type="NCBI Taxonomy" id="347529"/>
    <lineage>
        <taxon>Eukaryota</taxon>
        <taxon>Viridiplantae</taxon>
        <taxon>Streptophyta</taxon>
        <taxon>Embryophyta</taxon>
        <taxon>Tracheophyta</taxon>
        <taxon>Spermatophyta</taxon>
        <taxon>Magnoliopsida</taxon>
        <taxon>eudicotyledons</taxon>
        <taxon>Gunneridae</taxon>
        <taxon>Pentapetalae</taxon>
        <taxon>asterids</taxon>
        <taxon>campanulids</taxon>
        <taxon>Asterales</taxon>
        <taxon>Asteraceae</taxon>
        <taxon>Carduoideae</taxon>
        <taxon>Cardueae</taxon>
        <taxon>Centaureinae</taxon>
        <taxon>Centaurea</taxon>
    </lineage>
</organism>
<dbReference type="GO" id="GO:0006950">
    <property type="term" value="P:response to stress"/>
    <property type="evidence" value="ECO:0007669"/>
    <property type="project" value="UniProtKB-ARBA"/>
</dbReference>
<evidence type="ECO:0000256" key="6">
    <source>
        <dbReference type="RuleBase" id="RU003651"/>
    </source>
</evidence>
<reference evidence="8" key="1">
    <citation type="submission" date="2023-03" db="EMBL/GenBank/DDBJ databases">
        <title>Chromosome-scale reference genome and RAD-based genetic map of yellow starthistle (Centaurea solstitialis) reveal putative structural variation and QTLs associated with invader traits.</title>
        <authorList>
            <person name="Reatini B."/>
            <person name="Cang F.A."/>
            <person name="Jiang Q."/>
            <person name="Mckibben M.T.W."/>
            <person name="Barker M.S."/>
            <person name="Rieseberg L.H."/>
            <person name="Dlugosch K.M."/>
        </authorList>
    </citation>
    <scope>NUCLEOTIDE SEQUENCE</scope>
    <source>
        <strain evidence="8">CAN-66</strain>
        <tissue evidence="8">Leaf</tissue>
    </source>
</reference>
<comment type="cofactor">
    <cofactor evidence="1">
        <name>Mg(2+)</name>
        <dbReference type="ChEBI" id="CHEBI:18420"/>
    </cofactor>
</comment>
<dbReference type="Gene3D" id="6.10.280.40">
    <property type="match status" value="1"/>
</dbReference>
<comment type="caution">
    <text evidence="8">The sequence shown here is derived from an EMBL/GenBank/DDBJ whole genome shotgun (WGS) entry which is preliminary data.</text>
</comment>
<keyword evidence="3" id="KW-0378">Hydrolase</keyword>
<sequence length="502" mass="58348">MSSESKIAMAKAVVSTIGTVAAAAMVTRSYMPPEFRDYLYFGFRNFINKFSTQQTMVIYEFDRYRENEIYNATQLYLAARIAAEAHRLKVTKTRSEKNIDVAMEINEVFTDVYNGVKFKWSLRWMSGSTTRTTPSDERTLELTFHRKHRDLALNDYLPFILKDVTKRKREEKTVKLFTVYKMTMSSFSTLAMDTDVKENLIKDLDRFVARREYYRKVGKAWKRGYLLYGPPGTGKSSLITAMANYLKFDIYELELTAIKSNFELRRLLVATSNRSILVVEDIDCSVELHDRNATQAAKEQMVTLSGFLNFVDGLWSSCGDERIIIFTTNRKDKLDHALLRPGRMDVHIHMSYCTSSGFRLLASNYLNVTEHHLFDKIEDLIREVEITPAEVAEQLLKDEDPDIALGGLIKFFDVKRKENEEKELAAKEKEKKKQADLSYINIESLGNREEKQLSSKQHWVGRTTRKVVVYWLRLVREDVSRLWSLRINSDQHVLVVDEPCRD</sequence>
<protein>
    <recommendedName>
        <fullName evidence="7">AAA+ ATPase domain-containing protein</fullName>
    </recommendedName>
</protein>
<keyword evidence="9" id="KW-1185">Reference proteome</keyword>
<dbReference type="InterPro" id="IPR003593">
    <property type="entry name" value="AAA+_ATPase"/>
</dbReference>
<gene>
    <name evidence="8" type="ORF">OSB04_027308</name>
</gene>
<proteinExistence type="inferred from homology"/>
<evidence type="ECO:0000256" key="3">
    <source>
        <dbReference type="ARBA" id="ARBA00022801"/>
    </source>
</evidence>
<dbReference type="SUPFAM" id="SSF52540">
    <property type="entry name" value="P-loop containing nucleoside triphosphate hydrolases"/>
    <property type="match status" value="1"/>
</dbReference>
<dbReference type="InterPro" id="IPR050747">
    <property type="entry name" value="Mitochondrial_chaperone_BCS1"/>
</dbReference>
<keyword evidence="6" id="KW-0067">ATP-binding</keyword>
<evidence type="ECO:0000313" key="8">
    <source>
        <dbReference type="EMBL" id="KAJ9540802.1"/>
    </source>
</evidence>
<evidence type="ECO:0000256" key="2">
    <source>
        <dbReference type="ARBA" id="ARBA00007448"/>
    </source>
</evidence>
<dbReference type="Pfam" id="PF00004">
    <property type="entry name" value="AAA"/>
    <property type="match status" value="1"/>
</dbReference>
<dbReference type="EMBL" id="JARYMX010000007">
    <property type="protein sequence ID" value="KAJ9540802.1"/>
    <property type="molecule type" value="Genomic_DNA"/>
</dbReference>
<evidence type="ECO:0000256" key="5">
    <source>
        <dbReference type="ARBA" id="ARBA00049360"/>
    </source>
</evidence>
<dbReference type="Gene3D" id="3.40.50.300">
    <property type="entry name" value="P-loop containing nucleotide triphosphate hydrolases"/>
    <property type="match status" value="1"/>
</dbReference>
<keyword evidence="6" id="KW-0547">Nucleotide-binding</keyword>